<feature type="transmembrane region" description="Helical" evidence="5">
    <location>
        <begin position="6"/>
        <end position="27"/>
    </location>
</feature>
<comment type="subcellular location">
    <subcellularLocation>
        <location evidence="1">Membrane</location>
        <topology evidence="1">Multi-pass membrane protein</topology>
    </subcellularLocation>
</comment>
<feature type="transmembrane region" description="Helical" evidence="5">
    <location>
        <begin position="39"/>
        <end position="61"/>
    </location>
</feature>
<keyword evidence="4 5" id="KW-0472">Membrane</keyword>
<dbReference type="Proteomes" id="UP001151234">
    <property type="component" value="Unassembled WGS sequence"/>
</dbReference>
<dbReference type="RefSeq" id="WP_267993409.1">
    <property type="nucleotide sequence ID" value="NZ_JAPJZI010000002.1"/>
</dbReference>
<dbReference type="PANTHER" id="PTHR10361">
    <property type="entry name" value="SODIUM-BILE ACID COTRANSPORTER"/>
    <property type="match status" value="1"/>
</dbReference>
<comment type="caution">
    <text evidence="6">The sequence shown here is derived from an EMBL/GenBank/DDBJ whole genome shotgun (WGS) entry which is preliminary data.</text>
</comment>
<evidence type="ECO:0000256" key="1">
    <source>
        <dbReference type="ARBA" id="ARBA00004141"/>
    </source>
</evidence>
<accession>A0A9X3ZJZ8</accession>
<protein>
    <submittedName>
        <fullName evidence="6">Bile acid:sodium symporter family protein</fullName>
    </submittedName>
</protein>
<sequence length="287" mass="29745">MGIILSVFLPLSLAFIMFSLGLGLTIADFARVVAKPKAFFAGAVSQIVVLPLIAFVLLQLFSLPPELAVGVMILSFCPGGVTSNLITKLAGGAVALSVTLTGVVSLVSVVTVPLLVAWAADHFMGQAAPDINVTSLALAMFAITTVPVALGVALRHFATPLADRIDATIARIALVLFVIIVVGALAANWEVFVSNLALLGPLLILLNVLLLLVGLGIGRFMGLDHADGIAIAVETGVQNSTLGITVGSLIVEAASGLPPFSLPSGVYGITMYFVALPFVYWMRRGRG</sequence>
<dbReference type="EMBL" id="JAPJZI010000002">
    <property type="protein sequence ID" value="MDA5401423.1"/>
    <property type="molecule type" value="Genomic_DNA"/>
</dbReference>
<organism evidence="6 7">
    <name type="scientific">Hoeflea prorocentri</name>
    <dbReference type="NCBI Taxonomy" id="1922333"/>
    <lineage>
        <taxon>Bacteria</taxon>
        <taxon>Pseudomonadati</taxon>
        <taxon>Pseudomonadota</taxon>
        <taxon>Alphaproteobacteria</taxon>
        <taxon>Hyphomicrobiales</taxon>
        <taxon>Rhizobiaceae</taxon>
        <taxon>Hoeflea</taxon>
    </lineage>
</organism>
<evidence type="ECO:0000256" key="3">
    <source>
        <dbReference type="ARBA" id="ARBA00022989"/>
    </source>
</evidence>
<evidence type="ECO:0000256" key="5">
    <source>
        <dbReference type="SAM" id="Phobius"/>
    </source>
</evidence>
<dbReference type="PANTHER" id="PTHR10361:SF24">
    <property type="entry name" value="P3 PROTEIN"/>
    <property type="match status" value="1"/>
</dbReference>
<dbReference type="InterPro" id="IPR038770">
    <property type="entry name" value="Na+/solute_symporter_sf"/>
</dbReference>
<dbReference type="AlphaFoldDB" id="A0A9X3ZJZ8"/>
<dbReference type="Gene3D" id="1.20.1530.20">
    <property type="match status" value="1"/>
</dbReference>
<dbReference type="Pfam" id="PF01758">
    <property type="entry name" value="SBF"/>
    <property type="match status" value="1"/>
</dbReference>
<feature type="transmembrane region" description="Helical" evidence="5">
    <location>
        <begin position="262"/>
        <end position="282"/>
    </location>
</feature>
<evidence type="ECO:0000256" key="2">
    <source>
        <dbReference type="ARBA" id="ARBA00022692"/>
    </source>
</evidence>
<keyword evidence="7" id="KW-1185">Reference proteome</keyword>
<evidence type="ECO:0000256" key="4">
    <source>
        <dbReference type="ARBA" id="ARBA00023136"/>
    </source>
</evidence>
<dbReference type="InterPro" id="IPR002657">
    <property type="entry name" value="BilAc:Na_symport/Acr3"/>
</dbReference>
<keyword evidence="2 5" id="KW-0812">Transmembrane</keyword>
<name>A0A9X3ZJZ8_9HYPH</name>
<reference evidence="6" key="1">
    <citation type="submission" date="2022-11" db="EMBL/GenBank/DDBJ databases">
        <title>Draft genome sequence of Hoeflea poritis E7-10 and Hoeflea prorocentri PM5-8, separated from scleractinian coral Porites lutea and marine dinoflagellate.</title>
        <authorList>
            <person name="Zhang G."/>
            <person name="Wei Q."/>
            <person name="Cai L."/>
        </authorList>
    </citation>
    <scope>NUCLEOTIDE SEQUENCE</scope>
    <source>
        <strain evidence="6">PM5-8</strain>
    </source>
</reference>
<proteinExistence type="predicted"/>
<feature type="transmembrane region" description="Helical" evidence="5">
    <location>
        <begin position="93"/>
        <end position="116"/>
    </location>
</feature>
<feature type="transmembrane region" description="Helical" evidence="5">
    <location>
        <begin position="136"/>
        <end position="157"/>
    </location>
</feature>
<feature type="transmembrane region" description="Helical" evidence="5">
    <location>
        <begin position="169"/>
        <end position="189"/>
    </location>
</feature>
<dbReference type="GO" id="GO:0016020">
    <property type="term" value="C:membrane"/>
    <property type="evidence" value="ECO:0007669"/>
    <property type="project" value="UniProtKB-SubCell"/>
</dbReference>
<keyword evidence="3 5" id="KW-1133">Transmembrane helix</keyword>
<feature type="transmembrane region" description="Helical" evidence="5">
    <location>
        <begin position="195"/>
        <end position="217"/>
    </location>
</feature>
<dbReference type="InterPro" id="IPR004710">
    <property type="entry name" value="Bilac:Na_transpt"/>
</dbReference>
<evidence type="ECO:0000313" key="7">
    <source>
        <dbReference type="Proteomes" id="UP001151234"/>
    </source>
</evidence>
<gene>
    <name evidence="6" type="ORF">OQ273_22815</name>
</gene>
<evidence type="ECO:0000313" key="6">
    <source>
        <dbReference type="EMBL" id="MDA5401423.1"/>
    </source>
</evidence>